<dbReference type="Gene3D" id="3.30.70.2860">
    <property type="match status" value="1"/>
</dbReference>
<dbReference type="InterPro" id="IPR008136">
    <property type="entry name" value="CinA_C"/>
</dbReference>
<dbReference type="InterPro" id="IPR008135">
    <property type="entry name" value="Competence-induced_CinA"/>
</dbReference>
<protein>
    <recommendedName>
        <fullName evidence="1">CinA-like protein</fullName>
    </recommendedName>
</protein>
<dbReference type="Proteomes" id="UP000594464">
    <property type="component" value="Chromosome"/>
</dbReference>
<dbReference type="NCBIfam" id="NF001813">
    <property type="entry name" value="PRK00549.1"/>
    <property type="match status" value="1"/>
</dbReference>
<dbReference type="NCBIfam" id="TIGR00177">
    <property type="entry name" value="molyb_syn"/>
    <property type="match status" value="1"/>
</dbReference>
<sequence>MFEQNKELMRAEILTIGNEVVSGLIQDSNSQFLSSRLNSAGVNVRRMTSVGDDPEDMVDALNGALERVDLILVTGGLGSTHDDLTKQVLAQRFGHSLVMNDTVLRRLESIMASRGKAMTPGFRSQAEVPDKAEILHNAVGSAPGLLFQHDGKKVYALPGVPKEMRHLYEKYIHPELEANSSGRIAHRLLRTTGLSESELWPLVGGVEELERWVSVASLPSYEGVKIRLSASGKNREETLSKIEQAERWLVPKIEKYIFARDDELMEEVIGRLLLKESKTLGLAESCTGGLIGHRLTQVPGSSAYFIQGAVVYSNEAKMRLLGVSEETLRHFGAVSRETALEMAKGICERSGSDYGLAVTGILGPGGGSEEKPVGLTFIAVADSETSHCEEFRFHQDRKINKERAAQAALNLLRLRLLRVL</sequence>
<dbReference type="InterPro" id="IPR036425">
    <property type="entry name" value="MoaB/Mog-like_dom_sf"/>
</dbReference>
<dbReference type="NCBIfam" id="TIGR00199">
    <property type="entry name" value="PncC_domain"/>
    <property type="match status" value="1"/>
</dbReference>
<dbReference type="EMBL" id="CP048620">
    <property type="protein sequence ID" value="QPJ65459.1"/>
    <property type="molecule type" value="Genomic_DNA"/>
</dbReference>
<dbReference type="Pfam" id="PF02464">
    <property type="entry name" value="CinA"/>
    <property type="match status" value="1"/>
</dbReference>
<comment type="similarity">
    <text evidence="1">Belongs to the CinA family.</text>
</comment>
<dbReference type="CDD" id="cd00885">
    <property type="entry name" value="cinA"/>
    <property type="match status" value="1"/>
</dbReference>
<dbReference type="PANTHER" id="PTHR13939:SF0">
    <property type="entry name" value="NMN AMIDOHYDROLASE-LIKE PROTEIN YFAY"/>
    <property type="match status" value="1"/>
</dbReference>
<dbReference type="HAMAP" id="MF_00226_B">
    <property type="entry name" value="CinA_B"/>
    <property type="match status" value="1"/>
</dbReference>
<dbReference type="InterPro" id="IPR050101">
    <property type="entry name" value="CinA"/>
</dbReference>
<dbReference type="NCBIfam" id="TIGR00200">
    <property type="entry name" value="cinA_nterm"/>
    <property type="match status" value="1"/>
</dbReference>
<dbReference type="InterPro" id="IPR041424">
    <property type="entry name" value="CinA_KH"/>
</dbReference>
<dbReference type="SUPFAM" id="SSF53218">
    <property type="entry name" value="Molybdenum cofactor biosynthesis proteins"/>
    <property type="match status" value="1"/>
</dbReference>
<evidence type="ECO:0000256" key="1">
    <source>
        <dbReference type="HAMAP-Rule" id="MF_00226"/>
    </source>
</evidence>
<dbReference type="Gene3D" id="3.90.950.20">
    <property type="entry name" value="CinA-like"/>
    <property type="match status" value="1"/>
</dbReference>
<evidence type="ECO:0000259" key="2">
    <source>
        <dbReference type="SMART" id="SM00852"/>
    </source>
</evidence>
<dbReference type="InterPro" id="IPR036653">
    <property type="entry name" value="CinA-like_C"/>
</dbReference>
<proteinExistence type="inferred from homology"/>
<dbReference type="Gene3D" id="3.40.980.10">
    <property type="entry name" value="MoaB/Mog-like domain"/>
    <property type="match status" value="1"/>
</dbReference>
<dbReference type="InterPro" id="IPR001453">
    <property type="entry name" value="MoaB/Mog_dom"/>
</dbReference>
<dbReference type="SMART" id="SM00852">
    <property type="entry name" value="MoCF_biosynth"/>
    <property type="match status" value="1"/>
</dbReference>
<dbReference type="Pfam" id="PF18146">
    <property type="entry name" value="CinA_KH"/>
    <property type="match status" value="1"/>
</dbReference>
<organism evidence="3 4">
    <name type="scientific">Candidatus Nitrohelix vancouverensis</name>
    <dbReference type="NCBI Taxonomy" id="2705534"/>
    <lineage>
        <taxon>Bacteria</taxon>
        <taxon>Pseudomonadati</taxon>
        <taxon>Nitrospinota/Tectimicrobiota group</taxon>
        <taxon>Nitrospinota</taxon>
        <taxon>Nitrospinia</taxon>
        <taxon>Nitrospinales</taxon>
        <taxon>Nitrospinaceae</taxon>
        <taxon>Candidatus Nitrohelix</taxon>
    </lineage>
</organism>
<dbReference type="Pfam" id="PF00994">
    <property type="entry name" value="MoCF_biosynth"/>
    <property type="match status" value="1"/>
</dbReference>
<feature type="domain" description="MoaB/Mog" evidence="2">
    <location>
        <begin position="12"/>
        <end position="179"/>
    </location>
</feature>
<dbReference type="AlphaFoldDB" id="A0A7T0C2P8"/>
<reference evidence="4" key="1">
    <citation type="submission" date="2020-02" db="EMBL/GenBank/DDBJ databases">
        <title>Genomic and physiological characterization of two novel Nitrospinaceae genera.</title>
        <authorList>
            <person name="Mueller A.J."/>
            <person name="Jung M.-Y."/>
            <person name="Strachan C.R."/>
            <person name="Herbold C.W."/>
            <person name="Kirkegaard R.H."/>
            <person name="Daims H."/>
        </authorList>
    </citation>
    <scope>NUCLEOTIDE SEQUENCE [LARGE SCALE GENOMIC DNA]</scope>
</reference>
<dbReference type="PANTHER" id="PTHR13939">
    <property type="entry name" value="NICOTINAMIDE-NUCLEOTIDE AMIDOHYDROLASE PNCC"/>
    <property type="match status" value="1"/>
</dbReference>
<dbReference type="KEGG" id="nva:G3M78_08670"/>
<evidence type="ECO:0000313" key="4">
    <source>
        <dbReference type="Proteomes" id="UP000594464"/>
    </source>
</evidence>
<name>A0A7T0C2P8_9BACT</name>
<dbReference type="PIRSF" id="PIRSF006728">
    <property type="entry name" value="CinA"/>
    <property type="match status" value="1"/>
</dbReference>
<evidence type="ECO:0000313" key="3">
    <source>
        <dbReference type="EMBL" id="QPJ65459.1"/>
    </source>
</evidence>
<accession>A0A7T0C2P8</accession>
<gene>
    <name evidence="3" type="ORF">G3M78_08670</name>
</gene>
<dbReference type="SUPFAM" id="SSF142433">
    <property type="entry name" value="CinA-like"/>
    <property type="match status" value="1"/>
</dbReference>